<name>A0AA86V040_9EUKA</name>
<dbReference type="EMBL" id="CATOUU010001084">
    <property type="protein sequence ID" value="CAI9970992.1"/>
    <property type="molecule type" value="Genomic_DNA"/>
</dbReference>
<reference evidence="2" key="1">
    <citation type="submission" date="2023-06" db="EMBL/GenBank/DDBJ databases">
        <authorList>
            <person name="Kurt Z."/>
        </authorList>
    </citation>
    <scope>NUCLEOTIDE SEQUENCE</scope>
</reference>
<comment type="caution">
    <text evidence="2">The sequence shown here is derived from an EMBL/GenBank/DDBJ whole genome shotgun (WGS) entry which is preliminary data.</text>
</comment>
<dbReference type="AlphaFoldDB" id="A0AA86V040"/>
<feature type="region of interest" description="Disordered" evidence="1">
    <location>
        <begin position="171"/>
        <end position="203"/>
    </location>
</feature>
<gene>
    <name evidence="3" type="ORF">HINF_LOCUS35356</name>
    <name evidence="2" type="ORF">HINF_LOCUS58637</name>
</gene>
<evidence type="ECO:0000313" key="2">
    <source>
        <dbReference type="EMBL" id="CAI9970992.1"/>
    </source>
</evidence>
<keyword evidence="4" id="KW-1185">Reference proteome</keyword>
<evidence type="ECO:0000313" key="3">
    <source>
        <dbReference type="EMBL" id="CAL6034234.1"/>
    </source>
</evidence>
<evidence type="ECO:0000256" key="1">
    <source>
        <dbReference type="SAM" id="MobiDB-lite"/>
    </source>
</evidence>
<dbReference type="EMBL" id="CAXDID020000127">
    <property type="protein sequence ID" value="CAL6034234.1"/>
    <property type="molecule type" value="Genomic_DNA"/>
</dbReference>
<evidence type="ECO:0000313" key="4">
    <source>
        <dbReference type="Proteomes" id="UP001642409"/>
    </source>
</evidence>
<reference evidence="3 4" key="2">
    <citation type="submission" date="2024-07" db="EMBL/GenBank/DDBJ databases">
        <authorList>
            <person name="Akdeniz Z."/>
        </authorList>
    </citation>
    <scope>NUCLEOTIDE SEQUENCE [LARGE SCALE GENOMIC DNA]</scope>
</reference>
<protein>
    <submittedName>
        <fullName evidence="3">Hypothetical_protein</fullName>
    </submittedName>
</protein>
<feature type="region of interest" description="Disordered" evidence="1">
    <location>
        <begin position="128"/>
        <end position="158"/>
    </location>
</feature>
<accession>A0AA86V040</accession>
<dbReference type="Proteomes" id="UP001642409">
    <property type="component" value="Unassembled WGS sequence"/>
</dbReference>
<sequence length="203" mass="22962">MKKTLDSIKDITSAKRNLKPIGAESHRKFTQVGSKDHFCMQTNQKNCSERARLQQKSGQQRLPNPLLKYWSNTKEEMLDIRWNKYWPRTKMMKLAKVQEERAKSAKKRQTSTRISTAPDAKQLLAAFTEADPRRKGPNPETNRRLDVDGTTGVGSRAAQDKLNALADLKANCDPKGIKTGTRVQQSRRAAGAGQQMRQEPNAE</sequence>
<proteinExistence type="predicted"/>
<organism evidence="2">
    <name type="scientific">Hexamita inflata</name>
    <dbReference type="NCBI Taxonomy" id="28002"/>
    <lineage>
        <taxon>Eukaryota</taxon>
        <taxon>Metamonada</taxon>
        <taxon>Diplomonadida</taxon>
        <taxon>Hexamitidae</taxon>
        <taxon>Hexamitinae</taxon>
        <taxon>Hexamita</taxon>
    </lineage>
</organism>
<feature type="compositionally biased region" description="Low complexity" evidence="1">
    <location>
        <begin position="184"/>
        <end position="203"/>
    </location>
</feature>